<dbReference type="Proteomes" id="UP000694892">
    <property type="component" value="Chromosome 2S"/>
</dbReference>
<reference evidence="3" key="1">
    <citation type="journal article" date="2016" name="Nature">
        <title>Genome evolution in the allotetraploid frog Xenopus laevis.</title>
        <authorList>
            <person name="Session A.M."/>
            <person name="Uno Y."/>
            <person name="Kwon T."/>
            <person name="Chapman J.A."/>
            <person name="Toyoda A."/>
            <person name="Takahashi S."/>
            <person name="Fukui A."/>
            <person name="Hikosaka A."/>
            <person name="Suzuki A."/>
            <person name="Kondo M."/>
            <person name="van Heeringen S.J."/>
            <person name="Quigley I."/>
            <person name="Heinz S."/>
            <person name="Ogino H."/>
            <person name="Ochi H."/>
            <person name="Hellsten U."/>
            <person name="Lyons J.B."/>
            <person name="Simakov O."/>
            <person name="Putnam N."/>
            <person name="Stites J."/>
            <person name="Kuroki Y."/>
            <person name="Tanaka T."/>
            <person name="Michiue T."/>
            <person name="Watanabe M."/>
            <person name="Bogdanovic O."/>
            <person name="Lister R."/>
            <person name="Georgiou G."/>
            <person name="Paranjpe S.S."/>
            <person name="van Kruijsbergen I."/>
            <person name="Shu S."/>
            <person name="Carlson J."/>
            <person name="Kinoshita T."/>
            <person name="Ohta Y."/>
            <person name="Mawaribuchi S."/>
            <person name="Jenkins J."/>
            <person name="Grimwood J."/>
            <person name="Schmutz J."/>
            <person name="Mitros T."/>
            <person name="Mozaffari S.V."/>
            <person name="Suzuki Y."/>
            <person name="Haramoto Y."/>
            <person name="Yamamoto T.S."/>
            <person name="Takagi C."/>
            <person name="Heald R."/>
            <person name="Miller K."/>
            <person name="Haudenschild C."/>
            <person name="Kitzman J."/>
            <person name="Nakayama T."/>
            <person name="Izutsu Y."/>
            <person name="Robert J."/>
            <person name="Fortriede J."/>
            <person name="Burns K."/>
            <person name="Lotay V."/>
            <person name="Karimi K."/>
            <person name="Yasuoka Y."/>
            <person name="Dichmann D.S."/>
            <person name="Flajnik M.F."/>
            <person name="Houston D.W."/>
            <person name="Shendure J."/>
            <person name="DuPasquier L."/>
            <person name="Vize P.D."/>
            <person name="Zorn A.M."/>
            <person name="Ito M."/>
            <person name="Marcotte E.M."/>
            <person name="Wallingford J.B."/>
            <person name="Ito Y."/>
            <person name="Asashima M."/>
            <person name="Ueno N."/>
            <person name="Matsuda Y."/>
            <person name="Veenstra G.J."/>
            <person name="Fujiyama A."/>
            <person name="Harland R.M."/>
            <person name="Taira M."/>
            <person name="Rokhsar D.S."/>
        </authorList>
    </citation>
    <scope>NUCLEOTIDE SEQUENCE [LARGE SCALE GENOMIC DNA]</scope>
    <source>
        <strain evidence="3">J</strain>
    </source>
</reference>
<accession>A0A974DHH4</accession>
<evidence type="ECO:0000259" key="1">
    <source>
        <dbReference type="PROSITE" id="PS50164"/>
    </source>
</evidence>
<dbReference type="InterPro" id="IPR035901">
    <property type="entry name" value="GIY-YIG_endonuc_sf"/>
</dbReference>
<dbReference type="PROSITE" id="PS50164">
    <property type="entry name" value="GIY_YIG"/>
    <property type="match status" value="1"/>
</dbReference>
<evidence type="ECO:0000313" key="3">
    <source>
        <dbReference type="Proteomes" id="UP000694892"/>
    </source>
</evidence>
<dbReference type="EMBL" id="CM004469">
    <property type="protein sequence ID" value="OCT91792.1"/>
    <property type="molecule type" value="Genomic_DNA"/>
</dbReference>
<organism evidence="2 3">
    <name type="scientific">Xenopus laevis</name>
    <name type="common">African clawed frog</name>
    <dbReference type="NCBI Taxonomy" id="8355"/>
    <lineage>
        <taxon>Eukaryota</taxon>
        <taxon>Metazoa</taxon>
        <taxon>Chordata</taxon>
        <taxon>Craniata</taxon>
        <taxon>Vertebrata</taxon>
        <taxon>Euteleostomi</taxon>
        <taxon>Amphibia</taxon>
        <taxon>Batrachia</taxon>
        <taxon>Anura</taxon>
        <taxon>Pipoidea</taxon>
        <taxon>Pipidae</taxon>
        <taxon>Xenopodinae</taxon>
        <taxon>Xenopus</taxon>
        <taxon>Xenopus</taxon>
    </lineage>
</organism>
<name>A0A974DHH4_XENLA</name>
<sequence length="96" mass="11331">MLYVGKTIRPVNVRIKEHKSNIRNFKLNTHTDTPVSRLFDTAKHNWKVLETVPKPKEIRGGDHNTLLLQREARWIKRLETTHPKGLNEQYNLSCFL</sequence>
<dbReference type="AlphaFoldDB" id="A0A974DHH4"/>
<dbReference type="InterPro" id="IPR000305">
    <property type="entry name" value="GIY-YIG_endonuc"/>
</dbReference>
<dbReference type="Gene3D" id="3.40.1440.10">
    <property type="entry name" value="GIY-YIG endonuclease"/>
    <property type="match status" value="1"/>
</dbReference>
<dbReference type="PANTHER" id="PTHR21301">
    <property type="entry name" value="REVERSE TRANSCRIPTASE"/>
    <property type="match status" value="1"/>
</dbReference>
<evidence type="ECO:0000313" key="2">
    <source>
        <dbReference type="EMBL" id="OCT91792.1"/>
    </source>
</evidence>
<proteinExistence type="predicted"/>
<dbReference type="PANTHER" id="PTHR21301:SF12">
    <property type="match status" value="1"/>
</dbReference>
<protein>
    <recommendedName>
        <fullName evidence="1">GIY-YIG domain-containing protein</fullName>
    </recommendedName>
</protein>
<feature type="domain" description="GIY-YIG" evidence="1">
    <location>
        <begin position="1"/>
        <end position="92"/>
    </location>
</feature>
<gene>
    <name evidence="2" type="ORF">XELAEV_18014845mg</name>
</gene>